<protein>
    <recommendedName>
        <fullName evidence="7">Small ribosomal subunit protein mS26</fullName>
    </recommendedName>
    <alternativeName>
        <fullName evidence="8">28S ribosomal protein S26, mitochondrial</fullName>
    </alternativeName>
</protein>
<evidence type="ECO:0000256" key="5">
    <source>
        <dbReference type="ARBA" id="ARBA00023128"/>
    </source>
</evidence>
<dbReference type="InterPro" id="IPR026140">
    <property type="entry name" value="Ribosomal_mS26"/>
</dbReference>
<reference evidence="10" key="2">
    <citation type="submission" date="2023-03" db="EMBL/GenBank/DDBJ databases">
        <authorList>
            <person name="Inwood S.N."/>
            <person name="Skelly J.G."/>
            <person name="Guhlin J."/>
            <person name="Harrop T.W.R."/>
            <person name="Goldson S.G."/>
            <person name="Dearden P.K."/>
        </authorList>
    </citation>
    <scope>NUCLEOTIDE SEQUENCE</scope>
    <source>
        <strain evidence="10">Irish</strain>
        <tissue evidence="10">Whole body</tissue>
    </source>
</reference>
<keyword evidence="11" id="KW-1185">Reference proteome</keyword>
<evidence type="ECO:0000256" key="9">
    <source>
        <dbReference type="SAM" id="Coils"/>
    </source>
</evidence>
<dbReference type="PANTHER" id="PTHR21035:SF2">
    <property type="entry name" value="SMALL RIBOSOMAL SUBUNIT PROTEIN MS26"/>
    <property type="match status" value="1"/>
</dbReference>
<comment type="caution">
    <text evidence="10">The sequence shown here is derived from an EMBL/GenBank/DDBJ whole genome shotgun (WGS) entry which is preliminary data.</text>
</comment>
<evidence type="ECO:0000256" key="7">
    <source>
        <dbReference type="ARBA" id="ARBA00035138"/>
    </source>
</evidence>
<reference evidence="10" key="1">
    <citation type="journal article" date="2023" name="bioRxiv">
        <title>Scaffold-level genome assemblies of two parasitoid biocontrol wasps reveal the parthenogenesis mechanism and an associated novel virus.</title>
        <authorList>
            <person name="Inwood S."/>
            <person name="Skelly J."/>
            <person name="Guhlin J."/>
            <person name="Harrop T."/>
            <person name="Goldson S."/>
            <person name="Dearden P."/>
        </authorList>
    </citation>
    <scope>NUCLEOTIDE SEQUENCE</scope>
    <source>
        <strain evidence="10">Irish</strain>
        <tissue evidence="10">Whole body</tissue>
    </source>
</reference>
<dbReference type="Pfam" id="PF14943">
    <property type="entry name" value="MRP-S26"/>
    <property type="match status" value="1"/>
</dbReference>
<keyword evidence="9" id="KW-0175">Coiled coil</keyword>
<keyword evidence="4" id="KW-0689">Ribosomal protein</keyword>
<gene>
    <name evidence="10" type="ORF">PV328_010277</name>
</gene>
<comment type="subcellular location">
    <subcellularLocation>
        <location evidence="1">Mitochondrion</location>
    </subcellularLocation>
</comment>
<evidence type="ECO:0000256" key="4">
    <source>
        <dbReference type="ARBA" id="ARBA00022980"/>
    </source>
</evidence>
<keyword evidence="3" id="KW-0809">Transit peptide</keyword>
<organism evidence="10 11">
    <name type="scientific">Microctonus aethiopoides</name>
    <dbReference type="NCBI Taxonomy" id="144406"/>
    <lineage>
        <taxon>Eukaryota</taxon>
        <taxon>Metazoa</taxon>
        <taxon>Ecdysozoa</taxon>
        <taxon>Arthropoda</taxon>
        <taxon>Hexapoda</taxon>
        <taxon>Insecta</taxon>
        <taxon>Pterygota</taxon>
        <taxon>Neoptera</taxon>
        <taxon>Endopterygota</taxon>
        <taxon>Hymenoptera</taxon>
        <taxon>Apocrita</taxon>
        <taxon>Ichneumonoidea</taxon>
        <taxon>Braconidae</taxon>
        <taxon>Euphorinae</taxon>
        <taxon>Microctonus</taxon>
    </lineage>
</organism>
<sequence>MLRTTINVGRNLTKPSFVEWIGINSTFSQAIRWHRKPLYLGPAKSKLFKVPQRYLIPRPEDVEILRLFNNYRTYKKSLIKFLVNIADANKVQFDEKVLKKAEEDDYNRCLELNNQWNKEIKLIRDERLEKEEAAEKLKIFQKIAAKKEEEKKCLEKIEIKVRKAKLEAATFITRKNIDQAIEEALANVVNYNVAIDRNGNHYQSNSIEQNTNEKKISATN</sequence>
<evidence type="ECO:0000256" key="6">
    <source>
        <dbReference type="ARBA" id="ARBA00023274"/>
    </source>
</evidence>
<dbReference type="EMBL" id="JAQQBS010001424">
    <property type="protein sequence ID" value="KAK0159398.1"/>
    <property type="molecule type" value="Genomic_DNA"/>
</dbReference>
<keyword evidence="6" id="KW-0687">Ribonucleoprotein</keyword>
<feature type="coiled-coil region" evidence="9">
    <location>
        <begin position="113"/>
        <end position="167"/>
    </location>
</feature>
<evidence type="ECO:0000313" key="10">
    <source>
        <dbReference type="EMBL" id="KAK0159398.1"/>
    </source>
</evidence>
<evidence type="ECO:0000313" key="11">
    <source>
        <dbReference type="Proteomes" id="UP001168990"/>
    </source>
</evidence>
<keyword evidence="5" id="KW-0496">Mitochondrion</keyword>
<proteinExistence type="inferred from homology"/>
<dbReference type="AlphaFoldDB" id="A0AA39C7Q1"/>
<comment type="similarity">
    <text evidence="2">Belongs to the mitochondrion-specific ribosomal protein mS26 family.</text>
</comment>
<evidence type="ECO:0000256" key="2">
    <source>
        <dbReference type="ARBA" id="ARBA00009672"/>
    </source>
</evidence>
<dbReference type="GO" id="GO:0005763">
    <property type="term" value="C:mitochondrial small ribosomal subunit"/>
    <property type="evidence" value="ECO:0007669"/>
    <property type="project" value="InterPro"/>
</dbReference>
<accession>A0AA39C7Q1</accession>
<evidence type="ECO:0000256" key="8">
    <source>
        <dbReference type="ARBA" id="ARBA00035344"/>
    </source>
</evidence>
<dbReference type="PANTHER" id="PTHR21035">
    <property type="entry name" value="28S RIBOSOMAL PROTEIN S26, MITOCHONDRIAL"/>
    <property type="match status" value="1"/>
</dbReference>
<name>A0AA39C7Q1_9HYME</name>
<dbReference type="Proteomes" id="UP001168990">
    <property type="component" value="Unassembled WGS sequence"/>
</dbReference>
<evidence type="ECO:0000256" key="3">
    <source>
        <dbReference type="ARBA" id="ARBA00022946"/>
    </source>
</evidence>
<evidence type="ECO:0000256" key="1">
    <source>
        <dbReference type="ARBA" id="ARBA00004173"/>
    </source>
</evidence>